<protein>
    <submittedName>
        <fullName evidence="2">Peptidase M50B-like-domain-containing protein</fullName>
    </submittedName>
</protein>
<sequence length="354" mass="38590">MYPVHYFRIMDSCISDFESCLAISACGTCSNPGYVDCCERAAWTLCFSSVVDGPVLFTIHEMPYLDDQTFSLSTRDVGTQLTPNATQRTTLIVAGCYVIIIAILWHVPVLSWIIYPFKLLTVGFHEMSHAIAGILTCATIHSVELDPDEGGETRMSGGIPWITLPAGYLGSSLIGACLIACGFDTNASKIACLVLGAFFLFTLWWARKNWLTWALILGMSGLIVLFWLVADSVALRFFILFVGVMSDLYVLWDVIDDTIARKVNSSDASAFARICGCFPSQVWGVIWLIIAFMYFAAGIIVGLVVFKESSSEQKSQAEHFLPAPGSSGAMASAPLPGVLVTIAAAISWKLLSWL</sequence>
<dbReference type="Proteomes" id="UP000807769">
    <property type="component" value="Unassembled WGS sequence"/>
</dbReference>
<keyword evidence="1" id="KW-0472">Membrane</keyword>
<organism evidence="2 3">
    <name type="scientific">Suillus subaureus</name>
    <dbReference type="NCBI Taxonomy" id="48587"/>
    <lineage>
        <taxon>Eukaryota</taxon>
        <taxon>Fungi</taxon>
        <taxon>Dikarya</taxon>
        <taxon>Basidiomycota</taxon>
        <taxon>Agaricomycotina</taxon>
        <taxon>Agaricomycetes</taxon>
        <taxon>Agaricomycetidae</taxon>
        <taxon>Boletales</taxon>
        <taxon>Suillineae</taxon>
        <taxon>Suillaceae</taxon>
        <taxon>Suillus</taxon>
    </lineage>
</organism>
<dbReference type="PANTHER" id="PTHR33979:SF2">
    <property type="entry name" value="PEPTIDASE M50B-LIKE-DOMAIN-CONTAINING PROTEIN"/>
    <property type="match status" value="1"/>
</dbReference>
<feature type="transmembrane region" description="Helical" evidence="1">
    <location>
        <begin position="212"/>
        <end position="230"/>
    </location>
</feature>
<proteinExistence type="predicted"/>
<feature type="transmembrane region" description="Helical" evidence="1">
    <location>
        <begin position="91"/>
        <end position="115"/>
    </location>
</feature>
<keyword evidence="1" id="KW-0812">Transmembrane</keyword>
<dbReference type="EMBL" id="JABBWG010000009">
    <property type="protein sequence ID" value="KAG1819716.1"/>
    <property type="molecule type" value="Genomic_DNA"/>
</dbReference>
<feature type="transmembrane region" description="Helical" evidence="1">
    <location>
        <begin position="285"/>
        <end position="306"/>
    </location>
</feature>
<evidence type="ECO:0000313" key="3">
    <source>
        <dbReference type="Proteomes" id="UP000807769"/>
    </source>
</evidence>
<feature type="transmembrane region" description="Helical" evidence="1">
    <location>
        <begin position="237"/>
        <end position="255"/>
    </location>
</feature>
<evidence type="ECO:0000256" key="1">
    <source>
        <dbReference type="SAM" id="Phobius"/>
    </source>
</evidence>
<dbReference type="AlphaFoldDB" id="A0A9P7JFU6"/>
<dbReference type="Pfam" id="PF13398">
    <property type="entry name" value="Peptidase_M50B"/>
    <property type="match status" value="1"/>
</dbReference>
<name>A0A9P7JFU6_9AGAM</name>
<feature type="transmembrane region" description="Helical" evidence="1">
    <location>
        <begin position="159"/>
        <end position="183"/>
    </location>
</feature>
<accession>A0A9P7JFU6</accession>
<feature type="transmembrane region" description="Helical" evidence="1">
    <location>
        <begin position="190"/>
        <end position="206"/>
    </location>
</feature>
<keyword evidence="3" id="KW-1185">Reference proteome</keyword>
<reference evidence="2" key="1">
    <citation type="journal article" date="2020" name="New Phytol.">
        <title>Comparative genomics reveals dynamic genome evolution in host specialist ectomycorrhizal fungi.</title>
        <authorList>
            <person name="Lofgren L.A."/>
            <person name="Nguyen N.H."/>
            <person name="Vilgalys R."/>
            <person name="Ruytinx J."/>
            <person name="Liao H.L."/>
            <person name="Branco S."/>
            <person name="Kuo A."/>
            <person name="LaButti K."/>
            <person name="Lipzen A."/>
            <person name="Andreopoulos W."/>
            <person name="Pangilinan J."/>
            <person name="Riley R."/>
            <person name="Hundley H."/>
            <person name="Na H."/>
            <person name="Barry K."/>
            <person name="Grigoriev I.V."/>
            <person name="Stajich J.E."/>
            <person name="Kennedy P.G."/>
        </authorList>
    </citation>
    <scope>NUCLEOTIDE SEQUENCE</scope>
    <source>
        <strain evidence="2">MN1</strain>
    </source>
</reference>
<comment type="caution">
    <text evidence="2">The sequence shown here is derived from an EMBL/GenBank/DDBJ whole genome shotgun (WGS) entry which is preliminary data.</text>
</comment>
<dbReference type="GeneID" id="64629208"/>
<feature type="transmembrane region" description="Helical" evidence="1">
    <location>
        <begin position="327"/>
        <end position="348"/>
    </location>
</feature>
<evidence type="ECO:0000313" key="2">
    <source>
        <dbReference type="EMBL" id="KAG1819716.1"/>
    </source>
</evidence>
<dbReference type="InterPro" id="IPR049500">
    <property type="entry name" value="Peptidase_M50B-like"/>
</dbReference>
<dbReference type="RefSeq" id="XP_041195251.1">
    <property type="nucleotide sequence ID" value="XM_041335191.1"/>
</dbReference>
<gene>
    <name evidence="2" type="ORF">BJ212DRAFT_1342630</name>
</gene>
<dbReference type="PANTHER" id="PTHR33979">
    <property type="entry name" value="OS02G0221600 PROTEIN"/>
    <property type="match status" value="1"/>
</dbReference>
<keyword evidence="1" id="KW-1133">Transmembrane helix</keyword>
<dbReference type="OrthoDB" id="40823at2759"/>